<keyword evidence="6" id="KW-0812">Transmembrane</keyword>
<dbReference type="GO" id="GO:0004656">
    <property type="term" value="F:procollagen-proline 4-dioxygenase activity"/>
    <property type="evidence" value="ECO:0007669"/>
    <property type="project" value="TreeGrafter"/>
</dbReference>
<dbReference type="GeneID" id="54476210"/>
<dbReference type="GO" id="GO:0031418">
    <property type="term" value="F:L-ascorbic acid binding"/>
    <property type="evidence" value="ECO:0007669"/>
    <property type="project" value="InterPro"/>
</dbReference>
<name>A0A6A6Q0I9_9PEZI</name>
<evidence type="ECO:0000256" key="3">
    <source>
        <dbReference type="ARBA" id="ARBA00022964"/>
    </source>
</evidence>
<gene>
    <name evidence="8" type="ORF">BDY17DRAFT_308413</name>
</gene>
<protein>
    <recommendedName>
        <fullName evidence="7">Prolyl 4-hydroxylase alpha subunit domain-containing protein</fullName>
    </recommendedName>
</protein>
<evidence type="ECO:0000256" key="1">
    <source>
        <dbReference type="ARBA" id="ARBA00001961"/>
    </source>
</evidence>
<evidence type="ECO:0000259" key="7">
    <source>
        <dbReference type="SMART" id="SM00702"/>
    </source>
</evidence>
<comment type="cofactor">
    <cofactor evidence="1">
        <name>L-ascorbate</name>
        <dbReference type="ChEBI" id="CHEBI:38290"/>
    </cofactor>
</comment>
<keyword evidence="5" id="KW-0408">Iron</keyword>
<dbReference type="GO" id="GO:0005506">
    <property type="term" value="F:iron ion binding"/>
    <property type="evidence" value="ECO:0007669"/>
    <property type="project" value="InterPro"/>
</dbReference>
<dbReference type="PANTHER" id="PTHR10869:SF242">
    <property type="entry name" value="PROLYL 4-HYDROXYLASE ALPHA SUBUNIT DOMAIN-CONTAINING PROTEIN"/>
    <property type="match status" value="1"/>
</dbReference>
<dbReference type="InterPro" id="IPR006620">
    <property type="entry name" value="Pro_4_hyd_alph"/>
</dbReference>
<dbReference type="SMART" id="SM00702">
    <property type="entry name" value="P4Hc"/>
    <property type="match status" value="1"/>
</dbReference>
<evidence type="ECO:0000313" key="9">
    <source>
        <dbReference type="Proteomes" id="UP000799767"/>
    </source>
</evidence>
<evidence type="ECO:0000256" key="4">
    <source>
        <dbReference type="ARBA" id="ARBA00023002"/>
    </source>
</evidence>
<sequence length="256" mass="29128">MRGYSCCSYVRDGLLCFVAISIALAWFPSENDAVVGTRDGVECDQPDWKFHLVAYDPFIMHIQNFVTMSEREHLLDLGKSRLTQSVVRTNSNIIMPNARNSSTAFLPRVDPIVRCLMKRAAELQGYVPLDLVETPQMTYYVDGQQYKPHHDWLEEKDGKVTNRESTVFAILDADCSDCGTRFPYVEVDWSSQDEEWCKWFECQNSTLTTKPVPGSALFWRNTRLDGSGDWRTLHAGLPLSHGVKAGLNIWTHPNGM</sequence>
<evidence type="ECO:0000256" key="5">
    <source>
        <dbReference type="ARBA" id="ARBA00023004"/>
    </source>
</evidence>
<evidence type="ECO:0000313" key="8">
    <source>
        <dbReference type="EMBL" id="KAF2484937.1"/>
    </source>
</evidence>
<proteinExistence type="predicted"/>
<dbReference type="Gene3D" id="2.60.120.620">
    <property type="entry name" value="q2cbj1_9rhob like domain"/>
    <property type="match status" value="1"/>
</dbReference>
<dbReference type="AlphaFoldDB" id="A0A6A6Q0I9"/>
<feature type="domain" description="Prolyl 4-hydroxylase alpha subunit" evidence="7">
    <location>
        <begin position="57"/>
        <end position="252"/>
    </location>
</feature>
<evidence type="ECO:0000256" key="2">
    <source>
        <dbReference type="ARBA" id="ARBA00022723"/>
    </source>
</evidence>
<organism evidence="8 9">
    <name type="scientific">Neohortaea acidophila</name>
    <dbReference type="NCBI Taxonomy" id="245834"/>
    <lineage>
        <taxon>Eukaryota</taxon>
        <taxon>Fungi</taxon>
        <taxon>Dikarya</taxon>
        <taxon>Ascomycota</taxon>
        <taxon>Pezizomycotina</taxon>
        <taxon>Dothideomycetes</taxon>
        <taxon>Dothideomycetidae</taxon>
        <taxon>Mycosphaerellales</taxon>
        <taxon>Teratosphaeriaceae</taxon>
        <taxon>Neohortaea</taxon>
    </lineage>
</organism>
<keyword evidence="6" id="KW-0472">Membrane</keyword>
<dbReference type="Pfam" id="PF13640">
    <property type="entry name" value="2OG-FeII_Oxy_3"/>
    <property type="match status" value="1"/>
</dbReference>
<keyword evidence="2" id="KW-0479">Metal-binding</keyword>
<dbReference type="GO" id="GO:0005783">
    <property type="term" value="C:endoplasmic reticulum"/>
    <property type="evidence" value="ECO:0007669"/>
    <property type="project" value="TreeGrafter"/>
</dbReference>
<dbReference type="PANTHER" id="PTHR10869">
    <property type="entry name" value="PROLYL 4-HYDROXYLASE ALPHA SUBUNIT"/>
    <property type="match status" value="1"/>
</dbReference>
<keyword evidence="4" id="KW-0560">Oxidoreductase</keyword>
<keyword evidence="9" id="KW-1185">Reference proteome</keyword>
<dbReference type="InterPro" id="IPR045054">
    <property type="entry name" value="P4HA-like"/>
</dbReference>
<keyword evidence="6" id="KW-1133">Transmembrane helix</keyword>
<reference evidence="8" key="1">
    <citation type="journal article" date="2020" name="Stud. Mycol.">
        <title>101 Dothideomycetes genomes: a test case for predicting lifestyles and emergence of pathogens.</title>
        <authorList>
            <person name="Haridas S."/>
            <person name="Albert R."/>
            <person name="Binder M."/>
            <person name="Bloem J."/>
            <person name="Labutti K."/>
            <person name="Salamov A."/>
            <person name="Andreopoulos B."/>
            <person name="Baker S."/>
            <person name="Barry K."/>
            <person name="Bills G."/>
            <person name="Bluhm B."/>
            <person name="Cannon C."/>
            <person name="Castanera R."/>
            <person name="Culley D."/>
            <person name="Daum C."/>
            <person name="Ezra D."/>
            <person name="Gonzalez J."/>
            <person name="Henrissat B."/>
            <person name="Kuo A."/>
            <person name="Liang C."/>
            <person name="Lipzen A."/>
            <person name="Lutzoni F."/>
            <person name="Magnuson J."/>
            <person name="Mondo S."/>
            <person name="Nolan M."/>
            <person name="Ohm R."/>
            <person name="Pangilinan J."/>
            <person name="Park H.-J."/>
            <person name="Ramirez L."/>
            <person name="Alfaro M."/>
            <person name="Sun H."/>
            <person name="Tritt A."/>
            <person name="Yoshinaga Y."/>
            <person name="Zwiers L.-H."/>
            <person name="Turgeon B."/>
            <person name="Goodwin S."/>
            <person name="Spatafora J."/>
            <person name="Crous P."/>
            <person name="Grigoriev I."/>
        </authorList>
    </citation>
    <scope>NUCLEOTIDE SEQUENCE</scope>
    <source>
        <strain evidence="8">CBS 113389</strain>
    </source>
</reference>
<feature type="transmembrane region" description="Helical" evidence="6">
    <location>
        <begin position="12"/>
        <end position="29"/>
    </location>
</feature>
<dbReference type="OrthoDB" id="420380at2759"/>
<evidence type="ECO:0000256" key="6">
    <source>
        <dbReference type="SAM" id="Phobius"/>
    </source>
</evidence>
<dbReference type="Proteomes" id="UP000799767">
    <property type="component" value="Unassembled WGS sequence"/>
</dbReference>
<dbReference type="EMBL" id="MU001633">
    <property type="protein sequence ID" value="KAF2484937.1"/>
    <property type="molecule type" value="Genomic_DNA"/>
</dbReference>
<accession>A0A6A6Q0I9</accession>
<dbReference type="RefSeq" id="XP_033591506.1">
    <property type="nucleotide sequence ID" value="XM_033735208.1"/>
</dbReference>
<keyword evidence="3" id="KW-0223">Dioxygenase</keyword>
<dbReference type="InterPro" id="IPR044862">
    <property type="entry name" value="Pro_4_hyd_alph_FE2OG_OXY"/>
</dbReference>